<keyword evidence="11 12" id="KW-0326">Glycosidase</keyword>
<dbReference type="FunFam" id="3.20.20.80:FF:000029">
    <property type="entry name" value="Beta-glucuronidase"/>
    <property type="match status" value="1"/>
</dbReference>
<evidence type="ECO:0000313" key="17">
    <source>
        <dbReference type="EnsemblMetazoa" id="XP_028146411.1"/>
    </source>
</evidence>
<comment type="subunit">
    <text evidence="4 12">Homotetramer.</text>
</comment>
<dbReference type="Gene3D" id="3.20.20.80">
    <property type="entry name" value="Glycosidases"/>
    <property type="match status" value="1"/>
</dbReference>
<evidence type="ECO:0000256" key="7">
    <source>
        <dbReference type="ARBA" id="ARBA00022729"/>
    </source>
</evidence>
<organism evidence="19">
    <name type="scientific">Diabrotica virgifera virgifera</name>
    <name type="common">western corn rootworm</name>
    <dbReference type="NCBI Taxonomy" id="50390"/>
    <lineage>
        <taxon>Eukaryota</taxon>
        <taxon>Metazoa</taxon>
        <taxon>Ecdysozoa</taxon>
        <taxon>Arthropoda</taxon>
        <taxon>Hexapoda</taxon>
        <taxon>Insecta</taxon>
        <taxon>Pterygota</taxon>
        <taxon>Neoptera</taxon>
        <taxon>Endopterygota</taxon>
        <taxon>Coleoptera</taxon>
        <taxon>Polyphaga</taxon>
        <taxon>Cucujiformia</taxon>
        <taxon>Chrysomeloidea</taxon>
        <taxon>Chrysomelidae</taxon>
        <taxon>Galerucinae</taxon>
        <taxon>Diabroticina</taxon>
        <taxon>Diabroticites</taxon>
        <taxon>Diabrotica</taxon>
    </lineage>
</organism>
<dbReference type="InterPro" id="IPR006102">
    <property type="entry name" value="Ig-like_GH2"/>
</dbReference>
<feature type="transmembrane region" description="Helical" evidence="13">
    <location>
        <begin position="6"/>
        <end position="25"/>
    </location>
</feature>
<sequence>MIPPTYISTFLLVCLIISIQAGILYPKASKTRDLQYLDGLWSFSLNASASSQELSGNPNDKDIHLMPVPSSYNDILTSSEGRDHLGSVVYQRRFIVPSTWTRERRRIWLRFGSVCYSAKVYVNEKFAFDHSIGHLPFAGEITDLVNDDENTIKVIVDNTLTSTTIPQGSVSTLPGGRKAQRYSFDFFNYAGIDRPVALYTTSLTYIDDLTIHTSLNKTTGIVSYKVDLHRDENSKNALISYNVTVLDKNNNKVGENVEASGHILIPDAHLWWPYLMHENAGYCYRLKVDIFDSSDTLIDSYTQHVGIRELFWNSTSVTINGKPIYIRGFGRHEDSDIRGKGLDLPLIIRDHNLIRWIGANAYRTSHYPYAEEIMDLADELGIMIIDETSAIDIHNISDELLKNHKRAITELYNRDKNRPGVVIWSLANEPRSQKSDSADYYMSIVNHMKSLDKTRPVTIVNMNRNWDDYSQQFVDVIFFNRYNAWYMNTGALDTVVTEVVQECKHWHELHNKPVVIAEYGGDAMVGLHDLPAYAWSEEYQAKLLSEHFKAFDQLRNKSWFIGEMIWNFADFNTAQSFQRVGGNKKGIFTRQRQPKEAAHLVRRRYWALAKKLDNATIPSDLEEYFIDY</sequence>
<dbReference type="EnsemblMetazoa" id="XM_028290610.2">
    <property type="protein sequence ID" value="XP_028146411.1"/>
    <property type="gene ID" value="LOC114339960"/>
</dbReference>
<dbReference type="PANTHER" id="PTHR10066">
    <property type="entry name" value="BETA-GLUCURONIDASE"/>
    <property type="match status" value="1"/>
</dbReference>
<dbReference type="GO" id="GO:0019391">
    <property type="term" value="P:glucuronoside catabolic process"/>
    <property type="evidence" value="ECO:0007669"/>
    <property type="project" value="TreeGrafter"/>
</dbReference>
<evidence type="ECO:0000256" key="2">
    <source>
        <dbReference type="ARBA" id="ARBA00004371"/>
    </source>
</evidence>
<dbReference type="FunFam" id="2.60.40.10:FF:000628">
    <property type="entry name" value="Beta-glucuronidase"/>
    <property type="match status" value="1"/>
</dbReference>
<dbReference type="InterPro" id="IPR006101">
    <property type="entry name" value="Glyco_hydro_2"/>
</dbReference>
<evidence type="ECO:0000256" key="6">
    <source>
        <dbReference type="ARBA" id="ARBA00016205"/>
    </source>
</evidence>
<dbReference type="GO" id="GO:0005615">
    <property type="term" value="C:extracellular space"/>
    <property type="evidence" value="ECO:0007669"/>
    <property type="project" value="TreeGrafter"/>
</dbReference>
<dbReference type="GO" id="GO:0005764">
    <property type="term" value="C:lysosome"/>
    <property type="evidence" value="ECO:0007669"/>
    <property type="project" value="UniProtKB-SubCell"/>
</dbReference>
<dbReference type="Pfam" id="PF00703">
    <property type="entry name" value="Glyco_hydro_2"/>
    <property type="match status" value="1"/>
</dbReference>
<keyword evidence="13" id="KW-0812">Transmembrane</keyword>
<protein>
    <recommendedName>
        <fullName evidence="6 12">Beta-glucuronidase</fullName>
        <ecNumber evidence="5 12">3.2.1.31</ecNumber>
    </recommendedName>
</protein>
<comment type="similarity">
    <text evidence="3 12">Belongs to the glycosyl hydrolase 2 family.</text>
</comment>
<dbReference type="FunFam" id="2.60.120.260:FF:000027">
    <property type="entry name" value="Beta-glucuronidase"/>
    <property type="match status" value="1"/>
</dbReference>
<evidence type="ECO:0000259" key="14">
    <source>
        <dbReference type="Pfam" id="PF00703"/>
    </source>
</evidence>
<dbReference type="InterPro" id="IPR017853">
    <property type="entry name" value="GH"/>
</dbReference>
<proteinExistence type="inferred from homology"/>
<feature type="domain" description="Glycoside hydrolase family 2 immunoglobulin-like beta-sandwich" evidence="14">
    <location>
        <begin position="204"/>
        <end position="308"/>
    </location>
</feature>
<comment type="activity regulation">
    <text evidence="12">Inhibited by L-aspartic acid.</text>
</comment>
<dbReference type="AlphaFoldDB" id="A0A6P7GAS2"/>
<gene>
    <name evidence="19" type="primary">LOC114339921</name>
</gene>
<dbReference type="Pfam" id="PF02837">
    <property type="entry name" value="Glyco_hydro_2_N"/>
    <property type="match status" value="1"/>
</dbReference>
<comment type="subcellular location">
    <subcellularLocation>
        <location evidence="2">Lysosome</location>
    </subcellularLocation>
</comment>
<keyword evidence="10 12" id="KW-0458">Lysosome</keyword>
<dbReference type="Gene3D" id="2.60.40.10">
    <property type="entry name" value="Immunoglobulins"/>
    <property type="match status" value="1"/>
</dbReference>
<dbReference type="SUPFAM" id="SSF49303">
    <property type="entry name" value="beta-Galactosidase/glucuronidase domain"/>
    <property type="match status" value="1"/>
</dbReference>
<evidence type="ECO:0000256" key="4">
    <source>
        <dbReference type="ARBA" id="ARBA00011881"/>
    </source>
</evidence>
<feature type="domain" description="Glycoside hydrolase family 2 catalytic" evidence="15">
    <location>
        <begin position="316"/>
        <end position="608"/>
    </location>
</feature>
<dbReference type="InterPro" id="IPR006104">
    <property type="entry name" value="Glyco_hydro_2_N"/>
</dbReference>
<reference evidence="17" key="2">
    <citation type="submission" date="2025-05" db="UniProtKB">
        <authorList>
            <consortium name="EnsemblMetazoa"/>
        </authorList>
    </citation>
    <scope>IDENTIFICATION</scope>
</reference>
<accession>A0A6P7GAS2</accession>
<keyword evidence="13" id="KW-1133">Transmembrane helix</keyword>
<evidence type="ECO:0000313" key="19">
    <source>
        <dbReference type="RefSeq" id="XP_028146411.1"/>
    </source>
</evidence>
<evidence type="ECO:0000256" key="1">
    <source>
        <dbReference type="ARBA" id="ARBA00003025"/>
    </source>
</evidence>
<evidence type="ECO:0000259" key="16">
    <source>
        <dbReference type="Pfam" id="PF02837"/>
    </source>
</evidence>
<dbReference type="SUPFAM" id="SSF51445">
    <property type="entry name" value="(Trans)glycosidases"/>
    <property type="match status" value="1"/>
</dbReference>
<comment type="catalytic activity">
    <reaction evidence="12">
        <text>a beta-D-glucuronoside + H2O = D-glucuronate + an alcohol</text>
        <dbReference type="Rhea" id="RHEA:17633"/>
        <dbReference type="ChEBI" id="CHEBI:15377"/>
        <dbReference type="ChEBI" id="CHEBI:30879"/>
        <dbReference type="ChEBI" id="CHEBI:58720"/>
        <dbReference type="ChEBI" id="CHEBI:83411"/>
        <dbReference type="EC" id="3.2.1.31"/>
    </reaction>
</comment>
<dbReference type="InterPro" id="IPR006103">
    <property type="entry name" value="Glyco_hydro_2_cat"/>
</dbReference>
<evidence type="ECO:0000256" key="3">
    <source>
        <dbReference type="ARBA" id="ARBA00007401"/>
    </source>
</evidence>
<dbReference type="Gene3D" id="2.60.120.260">
    <property type="entry name" value="Galactose-binding domain-like"/>
    <property type="match status" value="1"/>
</dbReference>
<dbReference type="GO" id="GO:0030246">
    <property type="term" value="F:carbohydrate binding"/>
    <property type="evidence" value="ECO:0007669"/>
    <property type="project" value="TreeGrafter"/>
</dbReference>
<dbReference type="KEGG" id="dvv:114339960"/>
<dbReference type="PROSITE" id="PS00719">
    <property type="entry name" value="GLYCOSYL_HYDROL_F2_1"/>
    <property type="match status" value="1"/>
</dbReference>
<dbReference type="InParanoid" id="A0A6P7GAS2"/>
<dbReference type="NCBIfam" id="NF007538">
    <property type="entry name" value="PRK10150.1"/>
    <property type="match status" value="1"/>
</dbReference>
<evidence type="ECO:0000256" key="10">
    <source>
        <dbReference type="ARBA" id="ARBA00023228"/>
    </source>
</evidence>
<dbReference type="SUPFAM" id="SSF49785">
    <property type="entry name" value="Galactose-binding domain-like"/>
    <property type="match status" value="1"/>
</dbReference>
<dbReference type="GO" id="GO:0004566">
    <property type="term" value="F:beta-glucuronidase activity"/>
    <property type="evidence" value="ECO:0007669"/>
    <property type="project" value="UniProtKB-EC"/>
</dbReference>
<dbReference type="InterPro" id="IPR013783">
    <property type="entry name" value="Ig-like_fold"/>
</dbReference>
<keyword evidence="18" id="KW-1185">Reference proteome</keyword>
<dbReference type="InterPro" id="IPR023230">
    <property type="entry name" value="Glyco_hydro_2_CS"/>
</dbReference>
<name>A0A6P7GAS2_DIAVI</name>
<feature type="domain" description="Glycosyl hydrolases family 2 sugar binding" evidence="16">
    <location>
        <begin position="36"/>
        <end position="201"/>
    </location>
</feature>
<evidence type="ECO:0000256" key="9">
    <source>
        <dbReference type="ARBA" id="ARBA00023180"/>
    </source>
</evidence>
<evidence type="ECO:0000313" key="18">
    <source>
        <dbReference type="Proteomes" id="UP001652700"/>
    </source>
</evidence>
<dbReference type="Proteomes" id="UP001652700">
    <property type="component" value="Unplaced"/>
</dbReference>
<dbReference type="OrthoDB" id="408532at2759"/>
<keyword evidence="13" id="KW-0472">Membrane</keyword>
<dbReference type="PRINTS" id="PR00132">
    <property type="entry name" value="GLHYDRLASE2"/>
</dbReference>
<dbReference type="RefSeq" id="XP_028146411.1">
    <property type="nucleotide sequence ID" value="XM_028290610.1"/>
</dbReference>
<comment type="function">
    <text evidence="1 12">Plays an important role in the degradation of dermatan and keratan sulfates.</text>
</comment>
<dbReference type="InterPro" id="IPR036156">
    <property type="entry name" value="Beta-gal/glucu_dom_sf"/>
</dbReference>
<evidence type="ECO:0000256" key="12">
    <source>
        <dbReference type="RuleBase" id="RU361154"/>
    </source>
</evidence>
<evidence type="ECO:0000259" key="15">
    <source>
        <dbReference type="Pfam" id="PF02836"/>
    </source>
</evidence>
<dbReference type="GO" id="GO:0005975">
    <property type="term" value="P:carbohydrate metabolic process"/>
    <property type="evidence" value="ECO:0007669"/>
    <property type="project" value="InterPro"/>
</dbReference>
<keyword evidence="9" id="KW-0325">Glycoprotein</keyword>
<keyword evidence="7" id="KW-0732">Signal</keyword>
<evidence type="ECO:0000256" key="8">
    <source>
        <dbReference type="ARBA" id="ARBA00022801"/>
    </source>
</evidence>
<evidence type="ECO:0000256" key="5">
    <source>
        <dbReference type="ARBA" id="ARBA00012761"/>
    </source>
</evidence>
<evidence type="ECO:0000256" key="11">
    <source>
        <dbReference type="ARBA" id="ARBA00023295"/>
    </source>
</evidence>
<evidence type="ECO:0000256" key="13">
    <source>
        <dbReference type="SAM" id="Phobius"/>
    </source>
</evidence>
<dbReference type="EC" id="3.2.1.31" evidence="5 12"/>
<dbReference type="PANTHER" id="PTHR10066:SF67">
    <property type="entry name" value="BETA-GLUCURONIDASE"/>
    <property type="match status" value="1"/>
</dbReference>
<dbReference type="Pfam" id="PF02836">
    <property type="entry name" value="Glyco_hydro_2_C"/>
    <property type="match status" value="1"/>
</dbReference>
<keyword evidence="8 12" id="KW-0378">Hydrolase</keyword>
<dbReference type="InterPro" id="IPR008979">
    <property type="entry name" value="Galactose-bd-like_sf"/>
</dbReference>
<reference evidence="19" key="1">
    <citation type="submission" date="2025-04" db="UniProtKB">
        <authorList>
            <consortium name="RefSeq"/>
        </authorList>
    </citation>
    <scope>IDENTIFICATION</scope>
    <source>
        <tissue evidence="19">Whole insect</tissue>
    </source>
</reference>